<name>A0A1G1ZNM7_9BACT</name>
<organism evidence="8 9">
    <name type="scientific">Candidatus Harrisonbacteria bacterium RIFCSPLOWO2_01_FULL_40_28</name>
    <dbReference type="NCBI Taxonomy" id="1798406"/>
    <lineage>
        <taxon>Bacteria</taxon>
        <taxon>Candidatus Harrisoniibacteriota</taxon>
    </lineage>
</organism>
<evidence type="ECO:0000313" key="8">
    <source>
        <dbReference type="EMBL" id="OGY66105.1"/>
    </source>
</evidence>
<comment type="similarity">
    <text evidence="1">Belongs to the Nudix hydrolase family.</text>
</comment>
<sequence length="167" mass="19840">MPSQISAGIVIFRRTKEGIKFLFLYHGRGYWNFPKGKIESRERSLETAFREVSEETGLRRRDLKILSGFKVYDRYFFVQGKDKISKLVIFFLAETNRSHIRVSHEHEGYAWFNFREIMKVLKHKNTQLILKKAYEYLKKTEGNNEKPKEEAQVKEAFPVEKMENPTA</sequence>
<accession>A0A1G1ZNM7</accession>
<evidence type="ECO:0000256" key="4">
    <source>
        <dbReference type="ARBA" id="ARBA00022801"/>
    </source>
</evidence>
<dbReference type="SUPFAM" id="SSF55811">
    <property type="entry name" value="Nudix"/>
    <property type="match status" value="1"/>
</dbReference>
<dbReference type="EMBL" id="MHJI01000010">
    <property type="protein sequence ID" value="OGY66105.1"/>
    <property type="molecule type" value="Genomic_DNA"/>
</dbReference>
<dbReference type="InterPro" id="IPR020084">
    <property type="entry name" value="NUDIX_hydrolase_CS"/>
</dbReference>
<dbReference type="PROSITE" id="PS51462">
    <property type="entry name" value="NUDIX"/>
    <property type="match status" value="1"/>
</dbReference>
<dbReference type="InterPro" id="IPR015797">
    <property type="entry name" value="NUDIX_hydrolase-like_dom_sf"/>
</dbReference>
<keyword evidence="4" id="KW-0378">Hydrolase</keyword>
<dbReference type="GO" id="GO:0000166">
    <property type="term" value="F:nucleotide binding"/>
    <property type="evidence" value="ECO:0007669"/>
    <property type="project" value="UniProtKB-KW"/>
</dbReference>
<dbReference type="CDD" id="cd03428">
    <property type="entry name" value="NUDIX_Ap4A_Nudt2"/>
    <property type="match status" value="1"/>
</dbReference>
<feature type="domain" description="Nudix hydrolase" evidence="7">
    <location>
        <begin position="2"/>
        <end position="135"/>
    </location>
</feature>
<dbReference type="GO" id="GO:0006167">
    <property type="term" value="P:AMP biosynthetic process"/>
    <property type="evidence" value="ECO:0007669"/>
    <property type="project" value="TreeGrafter"/>
</dbReference>
<evidence type="ECO:0000259" key="7">
    <source>
        <dbReference type="PROSITE" id="PS51462"/>
    </source>
</evidence>
<dbReference type="InterPro" id="IPR003565">
    <property type="entry name" value="Tetra_PHTase"/>
</dbReference>
<keyword evidence="3" id="KW-0547">Nucleotide-binding</keyword>
<proteinExistence type="inferred from homology"/>
<dbReference type="Gene3D" id="3.90.79.10">
    <property type="entry name" value="Nucleoside Triphosphate Pyrophosphohydrolase"/>
    <property type="match status" value="1"/>
</dbReference>
<dbReference type="AlphaFoldDB" id="A0A1G1ZNM7"/>
<dbReference type="PANTHER" id="PTHR21340:SF0">
    <property type="entry name" value="BIS(5'-NUCLEOSYL)-TETRAPHOSPHATASE [ASYMMETRICAL]"/>
    <property type="match status" value="1"/>
</dbReference>
<gene>
    <name evidence="8" type="ORF">A3A04_00935</name>
</gene>
<evidence type="ECO:0000256" key="5">
    <source>
        <dbReference type="ARBA" id="ARBA00032644"/>
    </source>
</evidence>
<feature type="region of interest" description="Disordered" evidence="6">
    <location>
        <begin position="141"/>
        <end position="167"/>
    </location>
</feature>
<protein>
    <recommendedName>
        <fullName evidence="2">Bis(5'-nucleosyl)-tetraphosphatase [asymmetrical]</fullName>
    </recommendedName>
    <alternativeName>
        <fullName evidence="5">Diadenosine 5',5'''-P1,P4-tetraphosphate asymmetrical hydrolase</fullName>
    </alternativeName>
</protein>
<dbReference type="PANTHER" id="PTHR21340">
    <property type="entry name" value="DIADENOSINE 5,5-P1,P4-TETRAPHOSPHATE PYROPHOSPHOHYDROLASE MUTT"/>
    <property type="match status" value="1"/>
</dbReference>
<evidence type="ECO:0000313" key="9">
    <source>
        <dbReference type="Proteomes" id="UP000178517"/>
    </source>
</evidence>
<dbReference type="InterPro" id="IPR000086">
    <property type="entry name" value="NUDIX_hydrolase_dom"/>
</dbReference>
<evidence type="ECO:0000256" key="2">
    <source>
        <dbReference type="ARBA" id="ARBA00018911"/>
    </source>
</evidence>
<reference evidence="8 9" key="1">
    <citation type="journal article" date="2016" name="Nat. Commun.">
        <title>Thousands of microbial genomes shed light on interconnected biogeochemical processes in an aquifer system.</title>
        <authorList>
            <person name="Anantharaman K."/>
            <person name="Brown C.T."/>
            <person name="Hug L.A."/>
            <person name="Sharon I."/>
            <person name="Castelle C.J."/>
            <person name="Probst A.J."/>
            <person name="Thomas B.C."/>
            <person name="Singh A."/>
            <person name="Wilkins M.J."/>
            <person name="Karaoz U."/>
            <person name="Brodie E.L."/>
            <person name="Williams K.H."/>
            <person name="Hubbard S.S."/>
            <person name="Banfield J.F."/>
        </authorList>
    </citation>
    <scope>NUCLEOTIDE SEQUENCE [LARGE SCALE GENOMIC DNA]</scope>
</reference>
<evidence type="ECO:0000256" key="6">
    <source>
        <dbReference type="SAM" id="MobiDB-lite"/>
    </source>
</evidence>
<evidence type="ECO:0000256" key="1">
    <source>
        <dbReference type="ARBA" id="ARBA00005582"/>
    </source>
</evidence>
<dbReference type="InterPro" id="IPR051325">
    <property type="entry name" value="Nudix_hydrolase_domain"/>
</dbReference>
<dbReference type="STRING" id="1798406.A3A04_00935"/>
<comment type="caution">
    <text evidence="8">The sequence shown here is derived from an EMBL/GenBank/DDBJ whole genome shotgun (WGS) entry which is preliminary data.</text>
</comment>
<dbReference type="Pfam" id="PF00293">
    <property type="entry name" value="NUDIX"/>
    <property type="match status" value="1"/>
</dbReference>
<dbReference type="GO" id="GO:0006754">
    <property type="term" value="P:ATP biosynthetic process"/>
    <property type="evidence" value="ECO:0007669"/>
    <property type="project" value="TreeGrafter"/>
</dbReference>
<dbReference type="GO" id="GO:0004081">
    <property type="term" value="F:bis(5'-nucleosyl)-tetraphosphatase (asymmetrical) activity"/>
    <property type="evidence" value="ECO:0007669"/>
    <property type="project" value="TreeGrafter"/>
</dbReference>
<dbReference type="Proteomes" id="UP000178517">
    <property type="component" value="Unassembled WGS sequence"/>
</dbReference>
<dbReference type="PROSITE" id="PS00893">
    <property type="entry name" value="NUDIX_BOX"/>
    <property type="match status" value="1"/>
</dbReference>
<evidence type="ECO:0000256" key="3">
    <source>
        <dbReference type="ARBA" id="ARBA00022741"/>
    </source>
</evidence>